<keyword evidence="2" id="KW-1133">Transmembrane helix</keyword>
<evidence type="ECO:0000256" key="2">
    <source>
        <dbReference type="SAM" id="Phobius"/>
    </source>
</evidence>
<dbReference type="InterPro" id="IPR025498">
    <property type="entry name" value="DUF4389"/>
</dbReference>
<evidence type="ECO:0000313" key="4">
    <source>
        <dbReference type="Proteomes" id="UP000005087"/>
    </source>
</evidence>
<sequence>MAPQLRPVWVQARLDTPLSRWLWLVKWLLAVPHFLILALLWLAFVVLTVVAFVAILVTGRYPRAIFDFNVGVLRWNWRVHYYAYSALGTDRYPPFTLADVPDYPARLRIDYPPRLHRGLVLVKWLLAVPHYLVIGLFLGGGAWLVRRWGDGGPGWGGVGLIGILVFIAAIVLLFTGTYPKPVFDFVLGMNRWVLRVAAYVGLLTDEYPPFRLDMGGTEPDEGLVPEDTEPTEPTEGGRRPGGWTVGRIVPVVVGALFALGALGLLAAGSLALWADRTQRDDDGYVTAEATLRTDTFALSSEPLSLGPGAADWVTSELGDVRVRVTPTVPGVRVFLGMTSAEEAEQYLRGTGHAVVSDITGRDVTTLQFRSGTPPAPPDSVDIWAATASGTRAVTLDTPVSEGEWVLVVLNADRHPGVSVRAEVGATAPALPWVAGTALAGGAVALVVGALLIGIAARRATG</sequence>
<dbReference type="Pfam" id="PF14333">
    <property type="entry name" value="DUF4389"/>
    <property type="match status" value="2"/>
</dbReference>
<gene>
    <name evidence="3" type="ORF">SacglDRAFT_02573</name>
</gene>
<reference evidence="4" key="2">
    <citation type="submission" date="2012-01" db="EMBL/GenBank/DDBJ databases">
        <title>Noncontiguous Finished sequence of chromosome of Saccharomonospora glauca K62.</title>
        <authorList>
            <consortium name="US DOE Joint Genome Institute"/>
            <person name="Lucas S."/>
            <person name="Han J."/>
            <person name="Lapidus A."/>
            <person name="Cheng J.-F."/>
            <person name="Goodwin L."/>
            <person name="Pitluck S."/>
            <person name="Peters L."/>
            <person name="Mikhailova N."/>
            <person name="Held B."/>
            <person name="Detter J.C."/>
            <person name="Han C."/>
            <person name="Tapia R."/>
            <person name="Land M."/>
            <person name="Hauser L."/>
            <person name="Kyrpides N."/>
            <person name="Ivanova N."/>
            <person name="Pagani I."/>
            <person name="Brambilla E.-M."/>
            <person name="Klenk H.-P."/>
            <person name="Woyke T."/>
        </authorList>
    </citation>
    <scope>NUCLEOTIDE SEQUENCE [LARGE SCALE GENOMIC DNA]</scope>
    <source>
        <strain evidence="4">K62</strain>
    </source>
</reference>
<accession>I1D3E1</accession>
<dbReference type="Proteomes" id="UP000005087">
    <property type="component" value="Chromosome"/>
</dbReference>
<dbReference type="RefSeq" id="WP_005465058.1">
    <property type="nucleotide sequence ID" value="NZ_CM001484.1"/>
</dbReference>
<feature type="transmembrane region" description="Helical" evidence="2">
    <location>
        <begin position="157"/>
        <end position="175"/>
    </location>
</feature>
<proteinExistence type="predicted"/>
<dbReference type="eggNOG" id="ENOG502Z9Y3">
    <property type="taxonomic scope" value="Bacteria"/>
</dbReference>
<dbReference type="EMBL" id="CM001484">
    <property type="protein sequence ID" value="EIE99465.1"/>
    <property type="molecule type" value="Genomic_DNA"/>
</dbReference>
<keyword evidence="4" id="KW-1185">Reference proteome</keyword>
<feature type="region of interest" description="Disordered" evidence="1">
    <location>
        <begin position="216"/>
        <end position="241"/>
    </location>
</feature>
<feature type="compositionally biased region" description="Acidic residues" evidence="1">
    <location>
        <begin position="218"/>
        <end position="232"/>
    </location>
</feature>
<protein>
    <recommendedName>
        <fullName evidence="5">DUF4389 domain-containing protein</fullName>
    </recommendedName>
</protein>
<dbReference type="OrthoDB" id="156718at2"/>
<keyword evidence="2" id="KW-0812">Transmembrane</keyword>
<organism evidence="3 4">
    <name type="scientific">Saccharomonospora glauca K62</name>
    <dbReference type="NCBI Taxonomy" id="928724"/>
    <lineage>
        <taxon>Bacteria</taxon>
        <taxon>Bacillati</taxon>
        <taxon>Actinomycetota</taxon>
        <taxon>Actinomycetes</taxon>
        <taxon>Pseudonocardiales</taxon>
        <taxon>Pseudonocardiaceae</taxon>
        <taxon>Saccharomonospora</taxon>
    </lineage>
</organism>
<dbReference type="HOGENOM" id="CLU_592980_0_0_11"/>
<evidence type="ECO:0000256" key="1">
    <source>
        <dbReference type="SAM" id="MobiDB-lite"/>
    </source>
</evidence>
<evidence type="ECO:0000313" key="3">
    <source>
        <dbReference type="EMBL" id="EIE99465.1"/>
    </source>
</evidence>
<feature type="transmembrane region" description="Helical" evidence="2">
    <location>
        <begin position="27"/>
        <end position="57"/>
    </location>
</feature>
<dbReference type="STRING" id="928724.SacglDRAFT_02573"/>
<keyword evidence="2" id="KW-0472">Membrane</keyword>
<reference evidence="3 4" key="1">
    <citation type="submission" date="2011-09" db="EMBL/GenBank/DDBJ databases">
        <authorList>
            <consortium name="US DOE Joint Genome Institute (JGI-PGF)"/>
            <person name="Lucas S."/>
            <person name="Han J."/>
            <person name="Lapidus A."/>
            <person name="Cheng J.-F."/>
            <person name="Goodwin L."/>
            <person name="Pitluck S."/>
            <person name="Peters L."/>
            <person name="Land M.L."/>
            <person name="Hauser L."/>
            <person name="Brambilla E."/>
            <person name="Klenk H.-P."/>
            <person name="Woyke T.J."/>
        </authorList>
    </citation>
    <scope>NUCLEOTIDE SEQUENCE [LARGE SCALE GENOMIC DNA]</scope>
    <source>
        <strain evidence="3 4">K62</strain>
    </source>
</reference>
<feature type="transmembrane region" description="Helical" evidence="2">
    <location>
        <begin position="432"/>
        <end position="456"/>
    </location>
</feature>
<dbReference type="AlphaFoldDB" id="I1D3E1"/>
<feature type="transmembrane region" description="Helical" evidence="2">
    <location>
        <begin position="124"/>
        <end position="145"/>
    </location>
</feature>
<evidence type="ECO:0008006" key="5">
    <source>
        <dbReference type="Google" id="ProtNLM"/>
    </source>
</evidence>
<name>I1D3E1_9PSEU</name>
<feature type="transmembrane region" description="Helical" evidence="2">
    <location>
        <begin position="248"/>
        <end position="274"/>
    </location>
</feature>